<name>A0ACC3YLC4_COLTU</name>
<organism evidence="1 2">
    <name type="scientific">Colletotrichum truncatum</name>
    <name type="common">Anthracnose fungus</name>
    <name type="synonym">Colletotrichum capsici</name>
    <dbReference type="NCBI Taxonomy" id="5467"/>
    <lineage>
        <taxon>Eukaryota</taxon>
        <taxon>Fungi</taxon>
        <taxon>Dikarya</taxon>
        <taxon>Ascomycota</taxon>
        <taxon>Pezizomycotina</taxon>
        <taxon>Sordariomycetes</taxon>
        <taxon>Hypocreomycetidae</taxon>
        <taxon>Glomerellales</taxon>
        <taxon>Glomerellaceae</taxon>
        <taxon>Colletotrichum</taxon>
        <taxon>Colletotrichum truncatum species complex</taxon>
    </lineage>
</organism>
<reference evidence="1 2" key="1">
    <citation type="journal article" date="2020" name="Phytopathology">
        <title>Genome Sequence Resources of Colletotrichum truncatum, C. plurivorum, C. musicola, and C. sojae: Four Species Pathogenic to Soybean (Glycine max).</title>
        <authorList>
            <person name="Rogerio F."/>
            <person name="Boufleur T.R."/>
            <person name="Ciampi-Guillardi M."/>
            <person name="Sukno S.A."/>
            <person name="Thon M.R."/>
            <person name="Massola Junior N.S."/>
            <person name="Baroncelli R."/>
        </authorList>
    </citation>
    <scope>NUCLEOTIDE SEQUENCE [LARGE SCALE GENOMIC DNA]</scope>
    <source>
        <strain evidence="1 2">CMES1059</strain>
    </source>
</reference>
<dbReference type="Proteomes" id="UP000805649">
    <property type="component" value="Unassembled WGS sequence"/>
</dbReference>
<gene>
    <name evidence="1" type="ORF">CTRU02_211659</name>
</gene>
<comment type="caution">
    <text evidence="1">The sequence shown here is derived from an EMBL/GenBank/DDBJ whole genome shotgun (WGS) entry which is preliminary data.</text>
</comment>
<keyword evidence="2" id="KW-1185">Reference proteome</keyword>
<evidence type="ECO:0000313" key="1">
    <source>
        <dbReference type="EMBL" id="KAL0932696.1"/>
    </source>
</evidence>
<evidence type="ECO:0000313" key="2">
    <source>
        <dbReference type="Proteomes" id="UP000805649"/>
    </source>
</evidence>
<sequence length="618" mass="68796">MAAAAVTITRIDNRISSIPASASRSSYQYTPLERDQIRLVVLVPGHGSDPITVRILICHRRDAPPYEAVSYTWGDDAALKQNIEVLPPVLTRGNTTLLSVPQSCASVLRTLRSSSVPRILWMDALSINQSNLHERSLQVRIMPKIYRTASKVVICLSKTSSEDHTEAVEFIARGRFKNAPPATLAAVNALFKHPWFSRTWVIQEVAKARNAIVLYNDTYTPWSNFSLCAKMLSLDVPVASPIRRLRQRGFIDTITTDQFVKAICEATACDCRDPRDRVFAFLSMYPTMMSKAEIEQYRSSGYSGRAGERGEESRRKGDAIERESGVRTVRGADENGKAPQRITNYAYSVETVYTQFAALLLKNQGLDFLSAVQGRSTSHSLPSWVPDWRAKGSRTILAHLPLTEFNAGGHWENQVFRILPATDDSLTERLEVSAIRVGEISKLGDTCDVNVPGWEDIVFRQWRSLAEGAWKAGNPKDCSTKALSDFVQTIMTDSDNEFVDTQRSICQRLSGPKSKQQETKTLLAGLDDEAVTKLRISCHGRRLFVAANGAMGLVASESEERDFVAVLPGARLPYSFRHRYDLASTEVELVGECFIQGMMRGEALAGSSSFLRNEIRIC</sequence>
<dbReference type="EMBL" id="VUJX02000008">
    <property type="protein sequence ID" value="KAL0932696.1"/>
    <property type="molecule type" value="Genomic_DNA"/>
</dbReference>
<proteinExistence type="predicted"/>
<accession>A0ACC3YLC4</accession>
<protein>
    <submittedName>
        <fullName evidence="1">Heterokaryon incompatibility protein</fullName>
    </submittedName>
</protein>